<accession>A0A0L0G5U5</accession>
<evidence type="ECO:0000313" key="3">
    <source>
        <dbReference type="Proteomes" id="UP000054560"/>
    </source>
</evidence>
<dbReference type="Proteomes" id="UP000054560">
    <property type="component" value="Unassembled WGS sequence"/>
</dbReference>
<protein>
    <submittedName>
        <fullName evidence="2">Uncharacterized protein</fullName>
    </submittedName>
</protein>
<evidence type="ECO:0000256" key="1">
    <source>
        <dbReference type="SAM" id="MobiDB-lite"/>
    </source>
</evidence>
<feature type="region of interest" description="Disordered" evidence="1">
    <location>
        <begin position="98"/>
        <end position="126"/>
    </location>
</feature>
<feature type="compositionally biased region" description="Basic residues" evidence="1">
    <location>
        <begin position="100"/>
        <end position="116"/>
    </location>
</feature>
<gene>
    <name evidence="2" type="ORF">SARC_03364</name>
</gene>
<dbReference type="RefSeq" id="XP_014158304.1">
    <property type="nucleotide sequence ID" value="XM_014302829.1"/>
</dbReference>
<sequence>MKLSKAGKLHVQVQTFPHNYYNSAKQSYKEQMTVLRKRWATEFAAEKLARAKADEEMRIKESKRVAAYRREKEMMLEVNRKLMSAETELVERERYSIHEKARKHRDQKDAKKKKKQVLQLRKQAEEADSYLVDDTETIDAIKKVARQEKVCELS</sequence>
<name>A0A0L0G5U5_9EUKA</name>
<dbReference type="EMBL" id="KQ241766">
    <property type="protein sequence ID" value="KNC84402.1"/>
    <property type="molecule type" value="Genomic_DNA"/>
</dbReference>
<proteinExistence type="predicted"/>
<organism evidence="2 3">
    <name type="scientific">Sphaeroforma arctica JP610</name>
    <dbReference type="NCBI Taxonomy" id="667725"/>
    <lineage>
        <taxon>Eukaryota</taxon>
        <taxon>Ichthyosporea</taxon>
        <taxon>Ichthyophonida</taxon>
        <taxon>Sphaeroforma</taxon>
    </lineage>
</organism>
<reference evidence="2 3" key="1">
    <citation type="submission" date="2011-02" db="EMBL/GenBank/DDBJ databases">
        <title>The Genome Sequence of Sphaeroforma arctica JP610.</title>
        <authorList>
            <consortium name="The Broad Institute Genome Sequencing Platform"/>
            <person name="Russ C."/>
            <person name="Cuomo C."/>
            <person name="Young S.K."/>
            <person name="Zeng Q."/>
            <person name="Gargeya S."/>
            <person name="Alvarado L."/>
            <person name="Berlin A."/>
            <person name="Chapman S.B."/>
            <person name="Chen Z."/>
            <person name="Freedman E."/>
            <person name="Gellesch M."/>
            <person name="Goldberg J."/>
            <person name="Griggs A."/>
            <person name="Gujja S."/>
            <person name="Heilman E."/>
            <person name="Heiman D."/>
            <person name="Howarth C."/>
            <person name="Mehta T."/>
            <person name="Neiman D."/>
            <person name="Pearson M."/>
            <person name="Roberts A."/>
            <person name="Saif S."/>
            <person name="Shea T."/>
            <person name="Shenoy N."/>
            <person name="Sisk P."/>
            <person name="Stolte C."/>
            <person name="Sykes S."/>
            <person name="White J."/>
            <person name="Yandava C."/>
            <person name="Burger G."/>
            <person name="Gray M.W."/>
            <person name="Holland P.W.H."/>
            <person name="King N."/>
            <person name="Lang F.B.F."/>
            <person name="Roger A.J."/>
            <person name="Ruiz-Trillo I."/>
            <person name="Haas B."/>
            <person name="Nusbaum C."/>
            <person name="Birren B."/>
        </authorList>
    </citation>
    <scope>NUCLEOTIDE SEQUENCE [LARGE SCALE GENOMIC DNA]</scope>
    <source>
        <strain evidence="2 3">JP610</strain>
    </source>
</reference>
<evidence type="ECO:0000313" key="2">
    <source>
        <dbReference type="EMBL" id="KNC84402.1"/>
    </source>
</evidence>
<dbReference type="AlphaFoldDB" id="A0A0L0G5U5"/>
<keyword evidence="3" id="KW-1185">Reference proteome</keyword>
<dbReference type="GeneID" id="25903868"/>